<comment type="caution">
    <text evidence="2">The sequence shown here is derived from an EMBL/GenBank/DDBJ whole genome shotgun (WGS) entry which is preliminary data.</text>
</comment>
<dbReference type="EMBL" id="JACGWN010000007">
    <property type="protein sequence ID" value="KAL0445256.1"/>
    <property type="molecule type" value="Genomic_DNA"/>
</dbReference>
<dbReference type="AlphaFoldDB" id="A0AAW2WZ75"/>
<sequence length="71" mass="8308">MRDTLSKKEEAILSNSSWDRRANNCLSFEDNTPLIRLLTKERFPPRSTSKELRECKQSEGARETLRKRGEP</sequence>
<evidence type="ECO:0000313" key="2">
    <source>
        <dbReference type="EMBL" id="KAL0445256.1"/>
    </source>
</evidence>
<name>A0AAW2WZ75_9LAMI</name>
<reference evidence="2" key="2">
    <citation type="journal article" date="2024" name="Plant">
        <title>Genomic evolution and insights into agronomic trait innovations of Sesamum species.</title>
        <authorList>
            <person name="Miao H."/>
            <person name="Wang L."/>
            <person name="Qu L."/>
            <person name="Liu H."/>
            <person name="Sun Y."/>
            <person name="Le M."/>
            <person name="Wang Q."/>
            <person name="Wei S."/>
            <person name="Zheng Y."/>
            <person name="Lin W."/>
            <person name="Duan Y."/>
            <person name="Cao H."/>
            <person name="Xiong S."/>
            <person name="Wang X."/>
            <person name="Wei L."/>
            <person name="Li C."/>
            <person name="Ma Q."/>
            <person name="Ju M."/>
            <person name="Zhao R."/>
            <person name="Li G."/>
            <person name="Mu C."/>
            <person name="Tian Q."/>
            <person name="Mei H."/>
            <person name="Zhang T."/>
            <person name="Gao T."/>
            <person name="Zhang H."/>
        </authorList>
    </citation>
    <scope>NUCLEOTIDE SEQUENCE</scope>
    <source>
        <strain evidence="2">KEN1</strain>
    </source>
</reference>
<feature type="region of interest" description="Disordered" evidence="1">
    <location>
        <begin position="41"/>
        <end position="71"/>
    </location>
</feature>
<organism evidence="2">
    <name type="scientific">Sesamum latifolium</name>
    <dbReference type="NCBI Taxonomy" id="2727402"/>
    <lineage>
        <taxon>Eukaryota</taxon>
        <taxon>Viridiplantae</taxon>
        <taxon>Streptophyta</taxon>
        <taxon>Embryophyta</taxon>
        <taxon>Tracheophyta</taxon>
        <taxon>Spermatophyta</taxon>
        <taxon>Magnoliopsida</taxon>
        <taxon>eudicotyledons</taxon>
        <taxon>Gunneridae</taxon>
        <taxon>Pentapetalae</taxon>
        <taxon>asterids</taxon>
        <taxon>lamiids</taxon>
        <taxon>Lamiales</taxon>
        <taxon>Pedaliaceae</taxon>
        <taxon>Sesamum</taxon>
    </lineage>
</organism>
<accession>A0AAW2WZ75</accession>
<proteinExistence type="predicted"/>
<gene>
    <name evidence="2" type="ORF">Slati_2248300</name>
</gene>
<evidence type="ECO:0000256" key="1">
    <source>
        <dbReference type="SAM" id="MobiDB-lite"/>
    </source>
</evidence>
<protein>
    <submittedName>
        <fullName evidence="2">Uncharacterized protein</fullName>
    </submittedName>
</protein>
<reference evidence="2" key="1">
    <citation type="submission" date="2020-06" db="EMBL/GenBank/DDBJ databases">
        <authorList>
            <person name="Li T."/>
            <person name="Hu X."/>
            <person name="Zhang T."/>
            <person name="Song X."/>
            <person name="Zhang H."/>
            <person name="Dai N."/>
            <person name="Sheng W."/>
            <person name="Hou X."/>
            <person name="Wei L."/>
        </authorList>
    </citation>
    <scope>NUCLEOTIDE SEQUENCE</scope>
    <source>
        <strain evidence="2">KEN1</strain>
        <tissue evidence="2">Leaf</tissue>
    </source>
</reference>